<dbReference type="PANTHER" id="PTHR15077">
    <property type="entry name" value="FAS-ASSOCIATING DEATH DOMAIN-CONTAINING PROTEIN FADD"/>
    <property type="match status" value="1"/>
</dbReference>
<feature type="domain" description="Death" evidence="3">
    <location>
        <begin position="980"/>
        <end position="1054"/>
    </location>
</feature>
<dbReference type="AlphaFoldDB" id="C3Y8G6"/>
<dbReference type="GO" id="GO:0007165">
    <property type="term" value="P:signal transduction"/>
    <property type="evidence" value="ECO:0007669"/>
    <property type="project" value="InterPro"/>
</dbReference>
<dbReference type="CDD" id="cd01670">
    <property type="entry name" value="Death"/>
    <property type="match status" value="1"/>
</dbReference>
<dbReference type="STRING" id="7739.C3Y8G6"/>
<feature type="chain" id="PRO_5002933393" description="Death domain-containing protein" evidence="2">
    <location>
        <begin position="25"/>
        <end position="1064"/>
    </location>
</feature>
<dbReference type="PROSITE" id="PS50017">
    <property type="entry name" value="DEATH_DOMAIN"/>
    <property type="match status" value="1"/>
</dbReference>
<dbReference type="EMBL" id="GG666491">
    <property type="protein sequence ID" value="EEN63403.1"/>
    <property type="molecule type" value="Genomic_DNA"/>
</dbReference>
<evidence type="ECO:0000259" key="3">
    <source>
        <dbReference type="PROSITE" id="PS50017"/>
    </source>
</evidence>
<dbReference type="InterPro" id="IPR016729">
    <property type="entry name" value="FADD"/>
</dbReference>
<evidence type="ECO:0000256" key="1">
    <source>
        <dbReference type="SAM" id="MobiDB-lite"/>
    </source>
</evidence>
<sequence length="1064" mass="117511">MAAFSYLVQACLNVLFALLPSIWGQEINIDGTPVETAEVKDEYRDRLYLTNTSNDFVAHLKNITPNDTRKRTYQIQQTGDQGRRPEMYINIEVPPPPVSLFTITNIGEDFVNITFQQVEPWDSAPVNYSVQYQETAVAPVPPAVAPVTPAVAPVTPAVAPVPPAVAPVTPAVATVTPAVAPVTPAVAPVTPAVAGSGKKTHYEPVPTKDTVVNIPADECNSRLFTAKSPSLTETDSASNGTELTQDALEILNKVKDILAKISPPPKHLTAKDLKTVKSYKNYWAIETTGNGDCLFNAVSLLLTGTEDHAALLRLGAAVYAGLNLKFIVKEDVCEEGVSSRCRLSAEHADPTEILEYAVMEEARVTTCLGKYSGRLQIKFLSGFLKHNIHLSCEDPKTESCGYHDVLHTPSLEGDNLPELRIMMVKSSKKSASLNHYVGLVEKDRDADAIENSAVYDEVIRMAKETELDREKQTNWKFVARVAEEMGITKAVAEDLMQHHSIRNVLVKLVPLWVKKEESPDAKINATLPHKLKRVFKAARISIPTSESESNNADPRSRKLMMMVRECDLGKDERKFIKVVADSLKLDFKISENFFKDKHSTRVALEEVVELWDMKFGEDATPPLLEQAFFDARKPSNLHSNADIDATKEDSEEEIAVEGEHVEQNKTSESQDTCSSFPYDALLLYEEKDPDLEQIEDIRRLLQSWGVSLCDPYDRGQSNKMASFAQSLKESRHAVVFLTQNVVANMEENKQGQTSFRMSTFLCNILDKHVEVGSQQLVPVKLTEEETPPILSNFQMLVPNTKGFKRKLFKSLSKPGGLSEWQIQQKAREISRMCPLQKGEKETEPVEQLATILDIPPDVVSDILQEFGGSNAMLAEVLKCWRARLGEEATEAALDTKIQKLTALRESSSTAPGSEQYTSTGGHRKPPKGGSVIGKLTIDGDVGNMQSGDNNVMNIPPQSGPDSTNNNMDAGSASSSTRVVTEEDFQEIQEHVGLKWTDVAGILGLTEGQIDGVEHDHTDKPLDEKVYQMLRKWKQQKGESATVAALTQALKQAGLDVYGDNQHPK</sequence>
<name>C3Y8G6_BRAFL</name>
<feature type="compositionally biased region" description="Polar residues" evidence="1">
    <location>
        <begin position="943"/>
        <end position="977"/>
    </location>
</feature>
<dbReference type="InterPro" id="IPR035897">
    <property type="entry name" value="Toll_tir_struct_dom_sf"/>
</dbReference>
<dbReference type="InParanoid" id="C3Y8G6"/>
<evidence type="ECO:0000256" key="2">
    <source>
        <dbReference type="SAM" id="SignalP"/>
    </source>
</evidence>
<dbReference type="InterPro" id="IPR011029">
    <property type="entry name" value="DEATH-like_dom_sf"/>
</dbReference>
<feature type="signal peptide" evidence="2">
    <location>
        <begin position="1"/>
        <end position="24"/>
    </location>
</feature>
<feature type="compositionally biased region" description="Polar residues" evidence="1">
    <location>
        <begin position="904"/>
        <end position="920"/>
    </location>
</feature>
<dbReference type="Gene3D" id="3.90.70.80">
    <property type="match status" value="1"/>
</dbReference>
<dbReference type="Pfam" id="PF00531">
    <property type="entry name" value="Death"/>
    <property type="match status" value="1"/>
</dbReference>
<evidence type="ECO:0000313" key="4">
    <source>
        <dbReference type="EMBL" id="EEN63403.1"/>
    </source>
</evidence>
<dbReference type="Gene3D" id="3.40.50.10140">
    <property type="entry name" value="Toll/interleukin-1 receptor homology (TIR) domain"/>
    <property type="match status" value="1"/>
</dbReference>
<dbReference type="eggNOG" id="KOG0192">
    <property type="taxonomic scope" value="Eukaryota"/>
</dbReference>
<dbReference type="InterPro" id="IPR000488">
    <property type="entry name" value="Death_dom"/>
</dbReference>
<feature type="region of interest" description="Disordered" evidence="1">
    <location>
        <begin position="903"/>
        <end position="977"/>
    </location>
</feature>
<dbReference type="FunFam" id="1.10.533.10:FF:000059">
    <property type="entry name" value="Fas-associated via death domain"/>
    <property type="match status" value="1"/>
</dbReference>
<dbReference type="Gene3D" id="1.10.533.10">
    <property type="entry name" value="Death Domain, Fas"/>
    <property type="match status" value="1"/>
</dbReference>
<gene>
    <name evidence="4" type="ORF">BRAFLDRAFT_69804</name>
</gene>
<protein>
    <recommendedName>
        <fullName evidence="3">Death domain-containing protein</fullName>
    </recommendedName>
</protein>
<accession>C3Y8G6</accession>
<organism>
    <name type="scientific">Branchiostoma floridae</name>
    <name type="common">Florida lancelet</name>
    <name type="synonym">Amphioxus</name>
    <dbReference type="NCBI Taxonomy" id="7739"/>
    <lineage>
        <taxon>Eukaryota</taxon>
        <taxon>Metazoa</taxon>
        <taxon>Chordata</taxon>
        <taxon>Cephalochordata</taxon>
        <taxon>Leptocardii</taxon>
        <taxon>Amphioxiformes</taxon>
        <taxon>Branchiostomatidae</taxon>
        <taxon>Branchiostoma</taxon>
    </lineage>
</organism>
<dbReference type="SUPFAM" id="SSF47986">
    <property type="entry name" value="DEATH domain"/>
    <property type="match status" value="1"/>
</dbReference>
<dbReference type="SMART" id="SM00005">
    <property type="entry name" value="DEATH"/>
    <property type="match status" value="1"/>
</dbReference>
<keyword evidence="2" id="KW-0732">Signal</keyword>
<reference evidence="4" key="1">
    <citation type="journal article" date="2008" name="Nature">
        <title>The amphioxus genome and the evolution of the chordate karyotype.</title>
        <authorList>
            <consortium name="US DOE Joint Genome Institute (JGI-PGF)"/>
            <person name="Putnam N.H."/>
            <person name="Butts T."/>
            <person name="Ferrier D.E.K."/>
            <person name="Furlong R.F."/>
            <person name="Hellsten U."/>
            <person name="Kawashima T."/>
            <person name="Robinson-Rechavi M."/>
            <person name="Shoguchi E."/>
            <person name="Terry A."/>
            <person name="Yu J.-K."/>
            <person name="Benito-Gutierrez E.L."/>
            <person name="Dubchak I."/>
            <person name="Garcia-Fernandez J."/>
            <person name="Gibson-Brown J.J."/>
            <person name="Grigoriev I.V."/>
            <person name="Horton A.C."/>
            <person name="de Jong P.J."/>
            <person name="Jurka J."/>
            <person name="Kapitonov V.V."/>
            <person name="Kohara Y."/>
            <person name="Kuroki Y."/>
            <person name="Lindquist E."/>
            <person name="Lucas S."/>
            <person name="Osoegawa K."/>
            <person name="Pennacchio L.A."/>
            <person name="Salamov A.A."/>
            <person name="Satou Y."/>
            <person name="Sauka-Spengler T."/>
            <person name="Schmutz J."/>
            <person name="Shin-I T."/>
            <person name="Toyoda A."/>
            <person name="Bronner-Fraser M."/>
            <person name="Fujiyama A."/>
            <person name="Holland L.Z."/>
            <person name="Holland P.W.H."/>
            <person name="Satoh N."/>
            <person name="Rokhsar D.S."/>
        </authorList>
    </citation>
    <scope>NUCLEOTIDE SEQUENCE [LARGE SCALE GENOMIC DNA]</scope>
    <source>
        <strain evidence="4">S238N-H82</strain>
        <tissue evidence="4">Testes</tissue>
    </source>
</reference>
<proteinExistence type="predicted"/>